<name>A0ABX1Q3Z6_9RHOO</name>
<evidence type="ECO:0000313" key="4">
    <source>
        <dbReference type="Proteomes" id="UP000623795"/>
    </source>
</evidence>
<dbReference type="PANTHER" id="PTHR30222:SF2">
    <property type="entry name" value="ABC TRANSPORTER SUBSTRATE-BINDING PROTEIN"/>
    <property type="match status" value="1"/>
</dbReference>
<dbReference type="InterPro" id="IPR006059">
    <property type="entry name" value="SBP"/>
</dbReference>
<feature type="chain" id="PRO_5046403771" evidence="2">
    <location>
        <begin position="22"/>
        <end position="352"/>
    </location>
</feature>
<dbReference type="Proteomes" id="UP000623795">
    <property type="component" value="Unassembled WGS sequence"/>
</dbReference>
<gene>
    <name evidence="3" type="ORF">GPA22_20660</name>
</gene>
<protein>
    <submittedName>
        <fullName evidence="3">Extracellular solute-binding protein</fullName>
    </submittedName>
</protein>
<dbReference type="Pfam" id="PF13416">
    <property type="entry name" value="SBP_bac_8"/>
    <property type="match status" value="1"/>
</dbReference>
<dbReference type="PANTHER" id="PTHR30222">
    <property type="entry name" value="SPERMIDINE/PUTRESCINE-BINDING PERIPLASMIC PROTEIN"/>
    <property type="match status" value="1"/>
</dbReference>
<sequence length="352" mass="37767">MKKAKIIGLAALVGSVMTAHASELTFVSWGGSYQASQEPSVIKPFAAKSGVKVKVDSYNGGVAQVRSQVQTNNVTWDVVDMQLSDAMRACDEGLLEKIAATDLAPAKDGRSGKDDYLPGAFNECLAGNNMWADVIVYNKDKFKGAAPAKVADFFDLKKFPGKRALKKSPDGALEWALMADGVAPGQVYQTLATPAGVERAFKKLDTIKSSIVWWETGAQAPQLLADGEVAMAGAYNGRIFAAISADKKPFGYVWDGQLRHIEGFVIVKGTKNLKAAKEFVRHATQPEALASMANATSYGPLRQSSLAHVDPAVVKFLPTAPENVKGALDSDSAFWADHADDLNQKFAVWLAR</sequence>
<organism evidence="3 4">
    <name type="scientific">Aromatoleum toluvorans</name>
    <dbReference type="NCBI Taxonomy" id="92002"/>
    <lineage>
        <taxon>Bacteria</taxon>
        <taxon>Pseudomonadati</taxon>
        <taxon>Pseudomonadota</taxon>
        <taxon>Betaproteobacteria</taxon>
        <taxon>Rhodocyclales</taxon>
        <taxon>Rhodocyclaceae</taxon>
        <taxon>Aromatoleum</taxon>
    </lineage>
</organism>
<evidence type="ECO:0000313" key="3">
    <source>
        <dbReference type="EMBL" id="NMG46135.1"/>
    </source>
</evidence>
<reference evidence="3 4" key="1">
    <citation type="submission" date="2019-12" db="EMBL/GenBank/DDBJ databases">
        <title>Comparative genomics gives insights into the taxonomy of the Azoarcus-Aromatoleum group and reveals separate origins of nif in the plant-associated Azoarcus and non-plant-associated Aromatoleum sub-groups.</title>
        <authorList>
            <person name="Lafos M."/>
            <person name="Maluk M."/>
            <person name="Batista M."/>
            <person name="Junghare M."/>
            <person name="Carmona M."/>
            <person name="Faoro H."/>
            <person name="Cruz L.M."/>
            <person name="Battistoni F."/>
            <person name="De Souza E."/>
            <person name="Pedrosa F."/>
            <person name="Chen W.-M."/>
            <person name="Poole P.S."/>
            <person name="Dixon R.A."/>
            <person name="James E.K."/>
        </authorList>
    </citation>
    <scope>NUCLEOTIDE SEQUENCE [LARGE SCALE GENOMIC DNA]</scope>
    <source>
        <strain evidence="3 4">Td21</strain>
    </source>
</reference>
<feature type="signal peptide" evidence="2">
    <location>
        <begin position="1"/>
        <end position="21"/>
    </location>
</feature>
<accession>A0ABX1Q3Z6</accession>
<dbReference type="RefSeq" id="WP_169257966.1">
    <property type="nucleotide sequence ID" value="NZ_WTVN01000050.1"/>
</dbReference>
<evidence type="ECO:0000256" key="2">
    <source>
        <dbReference type="SAM" id="SignalP"/>
    </source>
</evidence>
<keyword evidence="1 2" id="KW-0732">Signal</keyword>
<dbReference type="Gene3D" id="3.40.190.10">
    <property type="entry name" value="Periplasmic binding protein-like II"/>
    <property type="match status" value="2"/>
</dbReference>
<dbReference type="SUPFAM" id="SSF53850">
    <property type="entry name" value="Periplasmic binding protein-like II"/>
    <property type="match status" value="1"/>
</dbReference>
<dbReference type="CDD" id="cd13589">
    <property type="entry name" value="PBP2_polyamine_RpCGA009"/>
    <property type="match status" value="1"/>
</dbReference>
<comment type="caution">
    <text evidence="3">The sequence shown here is derived from an EMBL/GenBank/DDBJ whole genome shotgun (WGS) entry which is preliminary data.</text>
</comment>
<proteinExistence type="predicted"/>
<dbReference type="EMBL" id="WTVN01000050">
    <property type="protein sequence ID" value="NMG46135.1"/>
    <property type="molecule type" value="Genomic_DNA"/>
</dbReference>
<evidence type="ECO:0000256" key="1">
    <source>
        <dbReference type="ARBA" id="ARBA00022729"/>
    </source>
</evidence>
<keyword evidence="4" id="KW-1185">Reference proteome</keyword>